<gene>
    <name evidence="3" type="ORF">g.44681</name>
</gene>
<sequence>MYCFTMMCVFFLFFFFFMMKFVLIVIIFISLQYKSSQYGMMLSPFIQPYYNTDMYSQTMYGYPKTTAFDSVHRNDIPENKSHLFPKKTRNVEQTPIQQNEMQLRLDFLKNHFRKFIEPSATSNSPKTATNPNAVIYKGKPTRKTSASFRSASV</sequence>
<protein>
    <submittedName>
        <fullName evidence="3">Uncharacterized protein</fullName>
    </submittedName>
</protein>
<evidence type="ECO:0000256" key="1">
    <source>
        <dbReference type="SAM" id="MobiDB-lite"/>
    </source>
</evidence>
<proteinExistence type="predicted"/>
<organism evidence="3">
    <name type="scientific">Schizaphis graminum</name>
    <name type="common">Green bug aphid</name>
    <dbReference type="NCBI Taxonomy" id="13262"/>
    <lineage>
        <taxon>Eukaryota</taxon>
        <taxon>Metazoa</taxon>
        <taxon>Ecdysozoa</taxon>
        <taxon>Arthropoda</taxon>
        <taxon>Hexapoda</taxon>
        <taxon>Insecta</taxon>
        <taxon>Pterygota</taxon>
        <taxon>Neoptera</taxon>
        <taxon>Paraneoptera</taxon>
        <taxon>Hemiptera</taxon>
        <taxon>Sternorrhyncha</taxon>
        <taxon>Aphidomorpha</taxon>
        <taxon>Aphidoidea</taxon>
        <taxon>Aphididae</taxon>
        <taxon>Aphidini</taxon>
        <taxon>Schizaphis</taxon>
    </lineage>
</organism>
<evidence type="ECO:0000313" key="3">
    <source>
        <dbReference type="EMBL" id="MBY26012.1"/>
    </source>
</evidence>
<keyword evidence="2" id="KW-0812">Transmembrane</keyword>
<feature type="transmembrane region" description="Helical" evidence="2">
    <location>
        <begin position="6"/>
        <end position="31"/>
    </location>
</feature>
<keyword evidence="2" id="KW-1133">Transmembrane helix</keyword>
<reference evidence="3" key="1">
    <citation type="submission" date="2018-04" db="EMBL/GenBank/DDBJ databases">
        <title>Transcriptome of Schizaphis graminum biotype I.</title>
        <authorList>
            <person name="Scully E.D."/>
            <person name="Geib S.M."/>
            <person name="Palmer N.A."/>
            <person name="Koch K."/>
            <person name="Bradshaw J."/>
            <person name="Heng-Moss T."/>
            <person name="Sarath G."/>
        </authorList>
    </citation>
    <scope>NUCLEOTIDE SEQUENCE</scope>
</reference>
<evidence type="ECO:0000256" key="2">
    <source>
        <dbReference type="SAM" id="Phobius"/>
    </source>
</evidence>
<keyword evidence="2" id="KW-0472">Membrane</keyword>
<dbReference type="AlphaFoldDB" id="A0A2S2P9E3"/>
<feature type="region of interest" description="Disordered" evidence="1">
    <location>
        <begin position="118"/>
        <end position="153"/>
    </location>
</feature>
<name>A0A2S2P9E3_SCHGA</name>
<feature type="compositionally biased region" description="Polar residues" evidence="1">
    <location>
        <begin position="119"/>
        <end position="132"/>
    </location>
</feature>
<feature type="compositionally biased region" description="Polar residues" evidence="1">
    <location>
        <begin position="143"/>
        <end position="153"/>
    </location>
</feature>
<dbReference type="EMBL" id="GGMR01013393">
    <property type="protein sequence ID" value="MBY26012.1"/>
    <property type="molecule type" value="Transcribed_RNA"/>
</dbReference>
<accession>A0A2S2P9E3</accession>